<dbReference type="SUPFAM" id="SSF88723">
    <property type="entry name" value="PIN domain-like"/>
    <property type="match status" value="1"/>
</dbReference>
<dbReference type="EMBL" id="MHCP01000014">
    <property type="protein sequence ID" value="OGY24351.1"/>
    <property type="molecule type" value="Genomic_DNA"/>
</dbReference>
<accession>A0A1G1W9P2</accession>
<protein>
    <recommendedName>
        <fullName evidence="1">PIN domain-containing protein</fullName>
    </recommendedName>
</protein>
<gene>
    <name evidence="2" type="ORF">A2172_00615</name>
</gene>
<evidence type="ECO:0000313" key="2">
    <source>
        <dbReference type="EMBL" id="OGY24351.1"/>
    </source>
</evidence>
<dbReference type="Pfam" id="PF01850">
    <property type="entry name" value="PIN"/>
    <property type="match status" value="1"/>
</dbReference>
<evidence type="ECO:0000259" key="1">
    <source>
        <dbReference type="Pfam" id="PF01850"/>
    </source>
</evidence>
<organism evidence="2 3">
    <name type="scientific">Candidatus Woykebacteria bacterium RBG_13_40_15</name>
    <dbReference type="NCBI Taxonomy" id="1802593"/>
    <lineage>
        <taxon>Bacteria</taxon>
        <taxon>Candidatus Woykeibacteriota</taxon>
    </lineage>
</organism>
<dbReference type="Gene3D" id="3.40.50.1010">
    <property type="entry name" value="5'-nuclease"/>
    <property type="match status" value="1"/>
</dbReference>
<dbReference type="Proteomes" id="UP000176631">
    <property type="component" value="Unassembled WGS sequence"/>
</dbReference>
<sequence>MGLPEKIYLDANFLIAYFLDDHNDHNASRLLFFNLLKQNCVTYISTLGLDEAWYKIYEVSQKDIPKEKRKPIKEFYSEIKRILEEIRKLPENIKIIQFENDFESGVRQVIENIGSFNFRPRDAFHLAYMQDLNLQAIVTKNKKEFDKVPNLQVISY</sequence>
<dbReference type="STRING" id="1802593.A2172_00615"/>
<name>A0A1G1W9P2_9BACT</name>
<comment type="caution">
    <text evidence="2">The sequence shown here is derived from an EMBL/GenBank/DDBJ whole genome shotgun (WGS) entry which is preliminary data.</text>
</comment>
<dbReference type="InterPro" id="IPR029060">
    <property type="entry name" value="PIN-like_dom_sf"/>
</dbReference>
<dbReference type="AlphaFoldDB" id="A0A1G1W9P2"/>
<evidence type="ECO:0000313" key="3">
    <source>
        <dbReference type="Proteomes" id="UP000176631"/>
    </source>
</evidence>
<dbReference type="CDD" id="cd09854">
    <property type="entry name" value="PIN_VapC-like"/>
    <property type="match status" value="1"/>
</dbReference>
<dbReference type="InterPro" id="IPR002716">
    <property type="entry name" value="PIN_dom"/>
</dbReference>
<proteinExistence type="predicted"/>
<feature type="domain" description="PIN" evidence="1">
    <location>
        <begin position="7"/>
        <end position="149"/>
    </location>
</feature>
<reference evidence="2 3" key="1">
    <citation type="journal article" date="2016" name="Nat. Commun.">
        <title>Thousands of microbial genomes shed light on interconnected biogeochemical processes in an aquifer system.</title>
        <authorList>
            <person name="Anantharaman K."/>
            <person name="Brown C.T."/>
            <person name="Hug L.A."/>
            <person name="Sharon I."/>
            <person name="Castelle C.J."/>
            <person name="Probst A.J."/>
            <person name="Thomas B.C."/>
            <person name="Singh A."/>
            <person name="Wilkins M.J."/>
            <person name="Karaoz U."/>
            <person name="Brodie E.L."/>
            <person name="Williams K.H."/>
            <person name="Hubbard S.S."/>
            <person name="Banfield J.F."/>
        </authorList>
    </citation>
    <scope>NUCLEOTIDE SEQUENCE [LARGE SCALE GENOMIC DNA]</scope>
</reference>